<organism evidence="2 3">
    <name type="scientific">Pleurodeles waltl</name>
    <name type="common">Iberian ribbed newt</name>
    <dbReference type="NCBI Taxonomy" id="8319"/>
    <lineage>
        <taxon>Eukaryota</taxon>
        <taxon>Metazoa</taxon>
        <taxon>Chordata</taxon>
        <taxon>Craniata</taxon>
        <taxon>Vertebrata</taxon>
        <taxon>Euteleostomi</taxon>
        <taxon>Amphibia</taxon>
        <taxon>Batrachia</taxon>
        <taxon>Caudata</taxon>
        <taxon>Salamandroidea</taxon>
        <taxon>Salamandridae</taxon>
        <taxon>Pleurodelinae</taxon>
        <taxon>Pleurodeles</taxon>
    </lineage>
</organism>
<comment type="caution">
    <text evidence="2">The sequence shown here is derived from an EMBL/GenBank/DDBJ whole genome shotgun (WGS) entry which is preliminary data.</text>
</comment>
<keyword evidence="1" id="KW-0472">Membrane</keyword>
<evidence type="ECO:0000256" key="1">
    <source>
        <dbReference type="SAM" id="Phobius"/>
    </source>
</evidence>
<keyword evidence="1" id="KW-0812">Transmembrane</keyword>
<dbReference type="EMBL" id="JANPWB010000001">
    <property type="protein sequence ID" value="KAJ1215264.1"/>
    <property type="molecule type" value="Genomic_DNA"/>
</dbReference>
<proteinExistence type="predicted"/>
<evidence type="ECO:0000313" key="3">
    <source>
        <dbReference type="Proteomes" id="UP001066276"/>
    </source>
</evidence>
<keyword evidence="1" id="KW-1133">Transmembrane helix</keyword>
<name>A0AAV7WPW0_PLEWA</name>
<accession>A0AAV7WPW0</accession>
<sequence>MQHLGGARSQSLTWVSDARDLQGPGSGKVHGVRARLHPAWTKAANWWLLRADEGAASCGGRLQPVSCSPVRTHTGAAAAVSGPTVSGAGDVLAVRMLEVLAVVQVSVLPVVEGGTSPSPASSDGWPLGMLLLIVVMAAAVQVQVAVLAVGMLAVLPAVHVVGLSVLMVDTRPPPAGSDA</sequence>
<gene>
    <name evidence="2" type="ORF">NDU88_002873</name>
</gene>
<reference evidence="2" key="1">
    <citation type="journal article" date="2022" name="bioRxiv">
        <title>Sequencing and chromosome-scale assembly of the giantPleurodeles waltlgenome.</title>
        <authorList>
            <person name="Brown T."/>
            <person name="Elewa A."/>
            <person name="Iarovenko S."/>
            <person name="Subramanian E."/>
            <person name="Araus A.J."/>
            <person name="Petzold A."/>
            <person name="Susuki M."/>
            <person name="Suzuki K.-i.T."/>
            <person name="Hayashi T."/>
            <person name="Toyoda A."/>
            <person name="Oliveira C."/>
            <person name="Osipova E."/>
            <person name="Leigh N.D."/>
            <person name="Simon A."/>
            <person name="Yun M.H."/>
        </authorList>
    </citation>
    <scope>NUCLEOTIDE SEQUENCE</scope>
    <source>
        <strain evidence="2">20211129_DDA</strain>
        <tissue evidence="2">Liver</tissue>
    </source>
</reference>
<protein>
    <submittedName>
        <fullName evidence="2">Uncharacterized protein</fullName>
    </submittedName>
</protein>
<dbReference type="Proteomes" id="UP001066276">
    <property type="component" value="Chromosome 1_1"/>
</dbReference>
<keyword evidence="3" id="KW-1185">Reference proteome</keyword>
<feature type="transmembrane region" description="Helical" evidence="1">
    <location>
        <begin position="130"/>
        <end position="158"/>
    </location>
</feature>
<dbReference type="AlphaFoldDB" id="A0AAV7WPW0"/>
<evidence type="ECO:0000313" key="2">
    <source>
        <dbReference type="EMBL" id="KAJ1215264.1"/>
    </source>
</evidence>